<dbReference type="EMBL" id="CCAG010012178">
    <property type="status" value="NOT_ANNOTATED_CDS"/>
    <property type="molecule type" value="Genomic_DNA"/>
</dbReference>
<organism evidence="1 2">
    <name type="scientific">Glossina morsitans morsitans</name>
    <name type="common">Savannah tsetse fly</name>
    <dbReference type="NCBI Taxonomy" id="37546"/>
    <lineage>
        <taxon>Eukaryota</taxon>
        <taxon>Metazoa</taxon>
        <taxon>Ecdysozoa</taxon>
        <taxon>Arthropoda</taxon>
        <taxon>Hexapoda</taxon>
        <taxon>Insecta</taxon>
        <taxon>Pterygota</taxon>
        <taxon>Neoptera</taxon>
        <taxon>Endopterygota</taxon>
        <taxon>Diptera</taxon>
        <taxon>Brachycera</taxon>
        <taxon>Muscomorpha</taxon>
        <taxon>Hippoboscoidea</taxon>
        <taxon>Glossinidae</taxon>
        <taxon>Glossina</taxon>
    </lineage>
</organism>
<accession>A0A1B0GE96</accession>
<reference evidence="1" key="1">
    <citation type="submission" date="2020-05" db="UniProtKB">
        <authorList>
            <consortium name="EnsemblMetazoa"/>
        </authorList>
    </citation>
    <scope>IDENTIFICATION</scope>
    <source>
        <strain evidence="1">Yale</strain>
    </source>
</reference>
<proteinExistence type="predicted"/>
<dbReference type="Gene3D" id="2.130.10.10">
    <property type="entry name" value="YVTN repeat-like/Quinoprotein amine dehydrogenase"/>
    <property type="match status" value="1"/>
</dbReference>
<dbReference type="AlphaFoldDB" id="A0A1B0GE96"/>
<dbReference type="VEuPathDB" id="VectorBase:GMOY011620"/>
<name>A0A1B0GE96_GLOMM</name>
<dbReference type="InterPro" id="IPR015943">
    <property type="entry name" value="WD40/YVTN_repeat-like_dom_sf"/>
</dbReference>
<dbReference type="Proteomes" id="UP000092444">
    <property type="component" value="Unassembled WGS sequence"/>
</dbReference>
<keyword evidence="2" id="KW-1185">Reference proteome</keyword>
<evidence type="ECO:0000313" key="1">
    <source>
        <dbReference type="EnsemblMetazoa" id="GMOY011620-PA"/>
    </source>
</evidence>
<dbReference type="EnsemblMetazoa" id="GMOY011620-RA">
    <property type="protein sequence ID" value="GMOY011620-PA"/>
    <property type="gene ID" value="GMOY011620"/>
</dbReference>
<sequence>GTEEGSITAWDSRQPDNPASYLSAHNSPITEIHFRRSDPLILFTAAECGELWQWAQLPNIVDSEKLGKMKPWFSDACPSLDIKADNATLVEALTTIQVPIIEKLGALHMQTMDNSSRISKRTAIYNLSISGGYPTNWNDLSAQCLVIMNEFIEDLAQSIRNKTPEAMPTHNSEVLYDLHSLGGDV</sequence>
<protein>
    <submittedName>
        <fullName evidence="1">Uncharacterized protein</fullName>
    </submittedName>
</protein>
<evidence type="ECO:0000313" key="2">
    <source>
        <dbReference type="Proteomes" id="UP000092444"/>
    </source>
</evidence>
<dbReference type="STRING" id="37546.A0A1B0GE96"/>